<protein>
    <submittedName>
        <fullName evidence="1">Uncharacterized protein</fullName>
    </submittedName>
</protein>
<reference evidence="1" key="1">
    <citation type="submission" date="2020-12" db="EMBL/GenBank/DDBJ databases">
        <title>WGS assembly of Carya illinoinensis cv. Pawnee.</title>
        <authorList>
            <person name="Platts A."/>
            <person name="Shu S."/>
            <person name="Wright S."/>
            <person name="Barry K."/>
            <person name="Edger P."/>
            <person name="Pires J.C."/>
            <person name="Schmutz J."/>
        </authorList>
    </citation>
    <scope>NUCLEOTIDE SEQUENCE</scope>
    <source>
        <tissue evidence="1">Leaf</tissue>
    </source>
</reference>
<gene>
    <name evidence="1" type="ORF">CIPAW_06G024900</name>
</gene>
<sequence>MVDEEEVVLFSFQKEHKGGDIRPLLTLLVKCQPLFSVAETRCSICMLVGGTLKPPLDQWDIYLIHIEPRVVYPNGENVPVVTSQGCFQETNMSCKNSNGGPSEGHWGYSRQLASRWGA</sequence>
<dbReference type="Proteomes" id="UP000811609">
    <property type="component" value="Chromosome 6"/>
</dbReference>
<proteinExistence type="predicted"/>
<accession>A0A8T1Q702</accession>
<keyword evidence="2" id="KW-1185">Reference proteome</keyword>
<comment type="caution">
    <text evidence="1">The sequence shown here is derived from an EMBL/GenBank/DDBJ whole genome shotgun (WGS) entry which is preliminary data.</text>
</comment>
<dbReference type="EMBL" id="CM031814">
    <property type="protein sequence ID" value="KAG6650187.1"/>
    <property type="molecule type" value="Genomic_DNA"/>
</dbReference>
<organism evidence="1 2">
    <name type="scientific">Carya illinoinensis</name>
    <name type="common">Pecan</name>
    <dbReference type="NCBI Taxonomy" id="32201"/>
    <lineage>
        <taxon>Eukaryota</taxon>
        <taxon>Viridiplantae</taxon>
        <taxon>Streptophyta</taxon>
        <taxon>Embryophyta</taxon>
        <taxon>Tracheophyta</taxon>
        <taxon>Spermatophyta</taxon>
        <taxon>Magnoliopsida</taxon>
        <taxon>eudicotyledons</taxon>
        <taxon>Gunneridae</taxon>
        <taxon>Pentapetalae</taxon>
        <taxon>rosids</taxon>
        <taxon>fabids</taxon>
        <taxon>Fagales</taxon>
        <taxon>Juglandaceae</taxon>
        <taxon>Carya</taxon>
    </lineage>
</organism>
<evidence type="ECO:0000313" key="1">
    <source>
        <dbReference type="EMBL" id="KAG6650187.1"/>
    </source>
</evidence>
<dbReference type="AlphaFoldDB" id="A0A8T1Q702"/>
<name>A0A8T1Q702_CARIL</name>
<evidence type="ECO:0000313" key="2">
    <source>
        <dbReference type="Proteomes" id="UP000811609"/>
    </source>
</evidence>